<dbReference type="STRING" id="429727.VE26_13990"/>
<dbReference type="Proteomes" id="UP000033649">
    <property type="component" value="Unassembled WGS sequence"/>
</dbReference>
<comment type="caution">
    <text evidence="3">The sequence shown here is derived from an EMBL/GenBank/DDBJ whole genome shotgun (WGS) entry which is preliminary data.</text>
</comment>
<dbReference type="HAMAP" id="MF_00634">
    <property type="entry name" value="UPF0235"/>
    <property type="match status" value="1"/>
</dbReference>
<keyword evidence="4" id="KW-1185">Reference proteome</keyword>
<organism evidence="3 4">
    <name type="scientific">Devosia chinhatensis</name>
    <dbReference type="NCBI Taxonomy" id="429727"/>
    <lineage>
        <taxon>Bacteria</taxon>
        <taxon>Pseudomonadati</taxon>
        <taxon>Pseudomonadota</taxon>
        <taxon>Alphaproteobacteria</taxon>
        <taxon>Hyphomicrobiales</taxon>
        <taxon>Devosiaceae</taxon>
        <taxon>Devosia</taxon>
    </lineage>
</organism>
<proteinExistence type="inferred from homology"/>
<gene>
    <name evidence="3" type="ORF">VE26_13990</name>
</gene>
<dbReference type="InterPro" id="IPR003746">
    <property type="entry name" value="DUF167"/>
</dbReference>
<dbReference type="PATRIC" id="fig|429727.3.peg.2867"/>
<dbReference type="OrthoDB" id="9801972at2"/>
<dbReference type="Pfam" id="PF02594">
    <property type="entry name" value="DUF167"/>
    <property type="match status" value="1"/>
</dbReference>
<dbReference type="SUPFAM" id="SSF69786">
    <property type="entry name" value="YggU-like"/>
    <property type="match status" value="1"/>
</dbReference>
<dbReference type="InterPro" id="IPR036591">
    <property type="entry name" value="YggU-like_sf"/>
</dbReference>
<evidence type="ECO:0000313" key="3">
    <source>
        <dbReference type="EMBL" id="KKB07764.1"/>
    </source>
</evidence>
<evidence type="ECO:0000313" key="4">
    <source>
        <dbReference type="Proteomes" id="UP000033649"/>
    </source>
</evidence>
<name>A0A0F5FFT7_9HYPH</name>
<evidence type="ECO:0000256" key="2">
    <source>
        <dbReference type="HAMAP-Rule" id="MF_00634"/>
    </source>
</evidence>
<dbReference type="Gene3D" id="3.30.1200.10">
    <property type="entry name" value="YggU-like"/>
    <property type="match status" value="1"/>
</dbReference>
<dbReference type="NCBIfam" id="TIGR00251">
    <property type="entry name" value="DUF167 family protein"/>
    <property type="match status" value="1"/>
</dbReference>
<accession>A0A0F5FFT7</accession>
<dbReference type="SMART" id="SM01152">
    <property type="entry name" value="DUF167"/>
    <property type="match status" value="1"/>
</dbReference>
<evidence type="ECO:0000256" key="1">
    <source>
        <dbReference type="ARBA" id="ARBA00010364"/>
    </source>
</evidence>
<dbReference type="EMBL" id="JZEY01000061">
    <property type="protein sequence ID" value="KKB07764.1"/>
    <property type="molecule type" value="Genomic_DNA"/>
</dbReference>
<comment type="similarity">
    <text evidence="1 2">Belongs to the UPF0235 family.</text>
</comment>
<dbReference type="PANTHER" id="PTHR13420">
    <property type="entry name" value="UPF0235 PROTEIN C15ORF40"/>
    <property type="match status" value="1"/>
</dbReference>
<sequence>MSAQGSSWFRASETRILLCLRVTPNAGRDTIGPAETRADGSSVLRVRLVAVPDKGQANAAVIALIAKALGVPKSAVSLASGQTSRIKVLSVSGDVAQLCGKAHALESSAM</sequence>
<dbReference type="GO" id="GO:0005737">
    <property type="term" value="C:cytoplasm"/>
    <property type="evidence" value="ECO:0007669"/>
    <property type="project" value="TreeGrafter"/>
</dbReference>
<protein>
    <recommendedName>
        <fullName evidence="2">UPF0235 protein VE26_13990</fullName>
    </recommendedName>
</protein>
<dbReference type="AlphaFoldDB" id="A0A0F5FFT7"/>
<reference evidence="3 4" key="1">
    <citation type="submission" date="2015-03" db="EMBL/GenBank/DDBJ databases">
        <authorList>
            <person name="Hassan Y."/>
            <person name="Lepp D."/>
            <person name="Li X.-Z."/>
            <person name="Zhou T."/>
        </authorList>
    </citation>
    <scope>NUCLEOTIDE SEQUENCE [LARGE SCALE GENOMIC DNA]</scope>
    <source>
        <strain evidence="3 4">IPL18</strain>
    </source>
</reference>
<dbReference type="PANTHER" id="PTHR13420:SF7">
    <property type="entry name" value="UPF0235 PROTEIN C15ORF40"/>
    <property type="match status" value="1"/>
</dbReference>